<feature type="transmembrane region" description="Helical" evidence="3">
    <location>
        <begin position="258"/>
        <end position="281"/>
    </location>
</feature>
<dbReference type="KEGG" id="spl:Spea_2197"/>
<dbReference type="InterPro" id="IPR000160">
    <property type="entry name" value="GGDEF_dom"/>
</dbReference>
<reference evidence="5 6" key="1">
    <citation type="submission" date="2007-10" db="EMBL/GenBank/DDBJ databases">
        <title>Complete sequence of Shewanella pealeana ATCC 700345.</title>
        <authorList>
            <consortium name="US DOE Joint Genome Institute"/>
            <person name="Copeland A."/>
            <person name="Lucas S."/>
            <person name="Lapidus A."/>
            <person name="Barry K."/>
            <person name="Glavina del Rio T."/>
            <person name="Dalin E."/>
            <person name="Tice H."/>
            <person name="Pitluck S."/>
            <person name="Chertkov O."/>
            <person name="Brettin T."/>
            <person name="Bruce D."/>
            <person name="Detter J.C."/>
            <person name="Han C."/>
            <person name="Schmutz J."/>
            <person name="Larimer F."/>
            <person name="Land M."/>
            <person name="Hauser L."/>
            <person name="Kyrpides N."/>
            <person name="Kim E."/>
            <person name="Zhao J.-S.Z."/>
            <person name="Manno D."/>
            <person name="Hawari J."/>
            <person name="Richardson P."/>
        </authorList>
    </citation>
    <scope>NUCLEOTIDE SEQUENCE [LARGE SCALE GENOMIC DNA]</scope>
    <source>
        <strain evidence="6">ATCC 700345 / ANG-SQ1</strain>
    </source>
</reference>
<feature type="transmembrane region" description="Helical" evidence="3">
    <location>
        <begin position="9"/>
        <end position="28"/>
    </location>
</feature>
<evidence type="ECO:0000256" key="3">
    <source>
        <dbReference type="SAM" id="Phobius"/>
    </source>
</evidence>
<dbReference type="Proteomes" id="UP000002608">
    <property type="component" value="Chromosome"/>
</dbReference>
<dbReference type="PANTHER" id="PTHR45138:SF9">
    <property type="entry name" value="DIGUANYLATE CYCLASE DGCM-RELATED"/>
    <property type="match status" value="1"/>
</dbReference>
<accession>A8H4N0</accession>
<comment type="catalytic activity">
    <reaction evidence="2">
        <text>2 GTP = 3',3'-c-di-GMP + 2 diphosphate</text>
        <dbReference type="Rhea" id="RHEA:24898"/>
        <dbReference type="ChEBI" id="CHEBI:33019"/>
        <dbReference type="ChEBI" id="CHEBI:37565"/>
        <dbReference type="ChEBI" id="CHEBI:58805"/>
        <dbReference type="EC" id="2.7.7.65"/>
    </reaction>
</comment>
<gene>
    <name evidence="5" type="ordered locus">Spea_2197</name>
</gene>
<evidence type="ECO:0000259" key="4">
    <source>
        <dbReference type="PROSITE" id="PS50887"/>
    </source>
</evidence>
<organism evidence="5 6">
    <name type="scientific">Shewanella pealeana (strain ATCC 700345 / ANG-SQ1)</name>
    <dbReference type="NCBI Taxonomy" id="398579"/>
    <lineage>
        <taxon>Bacteria</taxon>
        <taxon>Pseudomonadati</taxon>
        <taxon>Pseudomonadota</taxon>
        <taxon>Gammaproteobacteria</taxon>
        <taxon>Alteromonadales</taxon>
        <taxon>Shewanellaceae</taxon>
        <taxon>Shewanella</taxon>
    </lineage>
</organism>
<dbReference type="InterPro" id="IPR050469">
    <property type="entry name" value="Diguanylate_Cyclase"/>
</dbReference>
<dbReference type="Gene3D" id="3.30.70.270">
    <property type="match status" value="1"/>
</dbReference>
<protein>
    <recommendedName>
        <fullName evidence="1">diguanylate cyclase</fullName>
        <ecNumber evidence="1">2.7.7.65</ecNumber>
    </recommendedName>
</protein>
<dbReference type="AlphaFoldDB" id="A8H4N0"/>
<evidence type="ECO:0000313" key="6">
    <source>
        <dbReference type="Proteomes" id="UP000002608"/>
    </source>
</evidence>
<keyword evidence="3" id="KW-1133">Transmembrane helix</keyword>
<dbReference type="GO" id="GO:0052621">
    <property type="term" value="F:diguanylate cyclase activity"/>
    <property type="evidence" value="ECO:0007669"/>
    <property type="project" value="UniProtKB-EC"/>
</dbReference>
<dbReference type="SMART" id="SM00267">
    <property type="entry name" value="GGDEF"/>
    <property type="match status" value="1"/>
</dbReference>
<dbReference type="SUPFAM" id="SSF55073">
    <property type="entry name" value="Nucleotide cyclase"/>
    <property type="match status" value="1"/>
</dbReference>
<proteinExistence type="predicted"/>
<evidence type="ECO:0000256" key="2">
    <source>
        <dbReference type="ARBA" id="ARBA00034247"/>
    </source>
</evidence>
<evidence type="ECO:0000313" key="5">
    <source>
        <dbReference type="EMBL" id="ABV87517.1"/>
    </source>
</evidence>
<dbReference type="eggNOG" id="COG3706">
    <property type="taxonomic scope" value="Bacteria"/>
</dbReference>
<sequence>MLNDMTRRCALSICLSFIVSICIVNLFLTVNKGKLNSKFLTNILFISDAIYRFNVNSLNSKYISLPSNDLKQGVIVKNSEAKKIRDLSEHIDNLFAVLKINPIISSNLWTVANVYPEYVIPRPFREEYINLFDKDFAEENYLERILKLENIEETLEGSGLTVFETVRVFGPYIEEGTNEELFSIYYPLYLEGVVFSVLVIDVKSNFLNDFIENFNDEEFTWFEMSDKDRQNISTIIYESLALKTEDRKVGLTIKTPTLYNSIAILICTLIIHGCFLIAAYIRKFYVESSIDRLSGFYRKDGFMSKKMSVNSMCLIDIDHFKKINDTYGHVVGDIVIAEVANRIKNSMRSTDLAIRWGGEEFVVIFNGELSFEQFNSKANGLLSTINSETINDIAVTISIGAIYSQSEMKLQEAFHLSDEALYESKNSGRNKVTIHRHS</sequence>
<keyword evidence="3" id="KW-0812">Transmembrane</keyword>
<dbReference type="PANTHER" id="PTHR45138">
    <property type="entry name" value="REGULATORY COMPONENTS OF SENSORY TRANSDUCTION SYSTEM"/>
    <property type="match status" value="1"/>
</dbReference>
<dbReference type="STRING" id="398579.Spea_2197"/>
<dbReference type="InterPro" id="IPR029787">
    <property type="entry name" value="Nucleotide_cyclase"/>
</dbReference>
<dbReference type="Pfam" id="PF00990">
    <property type="entry name" value="GGDEF"/>
    <property type="match status" value="1"/>
</dbReference>
<name>A8H4N0_SHEPA</name>
<dbReference type="PROSITE" id="PS50887">
    <property type="entry name" value="GGDEF"/>
    <property type="match status" value="1"/>
</dbReference>
<dbReference type="CDD" id="cd01949">
    <property type="entry name" value="GGDEF"/>
    <property type="match status" value="1"/>
</dbReference>
<keyword evidence="6" id="KW-1185">Reference proteome</keyword>
<evidence type="ECO:0000256" key="1">
    <source>
        <dbReference type="ARBA" id="ARBA00012528"/>
    </source>
</evidence>
<dbReference type="NCBIfam" id="TIGR00254">
    <property type="entry name" value="GGDEF"/>
    <property type="match status" value="1"/>
</dbReference>
<keyword evidence="3" id="KW-0472">Membrane</keyword>
<dbReference type="HOGENOM" id="CLU_049158_0_0_6"/>
<dbReference type="EMBL" id="CP000851">
    <property type="protein sequence ID" value="ABV87517.1"/>
    <property type="molecule type" value="Genomic_DNA"/>
</dbReference>
<feature type="domain" description="GGDEF" evidence="4">
    <location>
        <begin position="308"/>
        <end position="437"/>
    </location>
</feature>
<dbReference type="EC" id="2.7.7.65" evidence="1"/>
<dbReference type="InterPro" id="IPR043128">
    <property type="entry name" value="Rev_trsase/Diguanyl_cyclase"/>
</dbReference>